<gene>
    <name evidence="1" type="ORF">PanWU01x14_093020</name>
</gene>
<comment type="caution">
    <text evidence="1">The sequence shown here is derived from an EMBL/GenBank/DDBJ whole genome shotgun (WGS) entry which is preliminary data.</text>
</comment>
<dbReference type="CDD" id="cd09272">
    <property type="entry name" value="RNase_HI_RT_Ty1"/>
    <property type="match status" value="1"/>
</dbReference>
<dbReference type="OrthoDB" id="1729327at2759"/>
<evidence type="ECO:0000313" key="2">
    <source>
        <dbReference type="Proteomes" id="UP000237105"/>
    </source>
</evidence>
<dbReference type="PANTHER" id="PTHR11439:SF486">
    <property type="entry name" value="RLK (RECEPTOR-LIKE KINASE) PROTEIN, PUTATIVE-RELATED"/>
    <property type="match status" value="1"/>
</dbReference>
<reference evidence="2" key="1">
    <citation type="submission" date="2016-06" db="EMBL/GenBank/DDBJ databases">
        <title>Parallel loss of symbiosis genes in relatives of nitrogen-fixing non-legume Parasponia.</title>
        <authorList>
            <person name="Van Velzen R."/>
            <person name="Holmer R."/>
            <person name="Bu F."/>
            <person name="Rutten L."/>
            <person name="Van Zeijl A."/>
            <person name="Liu W."/>
            <person name="Santuari L."/>
            <person name="Cao Q."/>
            <person name="Sharma T."/>
            <person name="Shen D."/>
            <person name="Roswanjaya Y."/>
            <person name="Wardhani T."/>
            <person name="Kalhor M.S."/>
            <person name="Jansen J."/>
            <person name="Van den Hoogen J."/>
            <person name="Gungor B."/>
            <person name="Hartog M."/>
            <person name="Hontelez J."/>
            <person name="Verver J."/>
            <person name="Yang W.-C."/>
            <person name="Schijlen E."/>
            <person name="Repin R."/>
            <person name="Schilthuizen M."/>
            <person name="Schranz E."/>
            <person name="Heidstra R."/>
            <person name="Miyata K."/>
            <person name="Fedorova E."/>
            <person name="Kohlen W."/>
            <person name="Bisseling T."/>
            <person name="Smit S."/>
            <person name="Geurts R."/>
        </authorList>
    </citation>
    <scope>NUCLEOTIDE SEQUENCE [LARGE SCALE GENOMIC DNA]</scope>
    <source>
        <strain evidence="2">cv. WU1-14</strain>
    </source>
</reference>
<keyword evidence="2" id="KW-1185">Reference proteome</keyword>
<organism evidence="1 2">
    <name type="scientific">Parasponia andersonii</name>
    <name type="common">Sponia andersonii</name>
    <dbReference type="NCBI Taxonomy" id="3476"/>
    <lineage>
        <taxon>Eukaryota</taxon>
        <taxon>Viridiplantae</taxon>
        <taxon>Streptophyta</taxon>
        <taxon>Embryophyta</taxon>
        <taxon>Tracheophyta</taxon>
        <taxon>Spermatophyta</taxon>
        <taxon>Magnoliopsida</taxon>
        <taxon>eudicotyledons</taxon>
        <taxon>Gunneridae</taxon>
        <taxon>Pentapetalae</taxon>
        <taxon>rosids</taxon>
        <taxon>fabids</taxon>
        <taxon>Rosales</taxon>
        <taxon>Cannabaceae</taxon>
        <taxon>Parasponia</taxon>
    </lineage>
</organism>
<dbReference type="AlphaFoldDB" id="A0A2P5D5Y1"/>
<sequence>MTKYGMATKKETSEMTSCYCTYVWGNFVTWQSKKQSVVARSSAAAEFRAITHGICEEMWLKRLLQELQVTLNGSMEMFCKNQAVISIARNPVHYDRTKHVEIDPYFIKEKIEEGIINLKYTTTAQQIVDILIKALPITSFEDLRSKLGMIDIYNPA</sequence>
<dbReference type="STRING" id="3476.A0A2P5D5Y1"/>
<name>A0A2P5D5Y1_PARAD</name>
<dbReference type="EMBL" id="JXTB01000060">
    <property type="protein sequence ID" value="PON68695.1"/>
    <property type="molecule type" value="Genomic_DNA"/>
</dbReference>
<accession>A0A2P5D5Y1</accession>
<dbReference type="Proteomes" id="UP000237105">
    <property type="component" value="Unassembled WGS sequence"/>
</dbReference>
<protein>
    <submittedName>
        <fullName evidence="1">Uncharacterized protein</fullName>
    </submittedName>
</protein>
<proteinExistence type="predicted"/>
<dbReference type="PANTHER" id="PTHR11439">
    <property type="entry name" value="GAG-POL-RELATED RETROTRANSPOSON"/>
    <property type="match status" value="1"/>
</dbReference>
<evidence type="ECO:0000313" key="1">
    <source>
        <dbReference type="EMBL" id="PON68695.1"/>
    </source>
</evidence>